<name>A0A1D1V4G5_RAMVA</name>
<evidence type="ECO:0000256" key="1">
    <source>
        <dbReference type="SAM" id="Phobius"/>
    </source>
</evidence>
<reference evidence="2 3" key="1">
    <citation type="journal article" date="2016" name="Nat. Commun.">
        <title>Extremotolerant tardigrade genome and improved radiotolerance of human cultured cells by tardigrade-unique protein.</title>
        <authorList>
            <person name="Hashimoto T."/>
            <person name="Horikawa D.D."/>
            <person name="Saito Y."/>
            <person name="Kuwahara H."/>
            <person name="Kozuka-Hata H."/>
            <person name="Shin-I T."/>
            <person name="Minakuchi Y."/>
            <person name="Ohishi K."/>
            <person name="Motoyama A."/>
            <person name="Aizu T."/>
            <person name="Enomoto A."/>
            <person name="Kondo K."/>
            <person name="Tanaka S."/>
            <person name="Hara Y."/>
            <person name="Koshikawa S."/>
            <person name="Sagara H."/>
            <person name="Miura T."/>
            <person name="Yokobori S."/>
            <person name="Miyagawa K."/>
            <person name="Suzuki Y."/>
            <person name="Kubo T."/>
            <person name="Oyama M."/>
            <person name="Kohara Y."/>
            <person name="Fujiyama A."/>
            <person name="Arakawa K."/>
            <person name="Katayama T."/>
            <person name="Toyoda A."/>
            <person name="Kunieda T."/>
        </authorList>
    </citation>
    <scope>NUCLEOTIDE SEQUENCE [LARGE SCALE GENOMIC DNA]</scope>
    <source>
        <strain evidence="2 3">YOKOZUNA-1</strain>
    </source>
</reference>
<sequence>MPRSLLHHPILSSFSATKTFKMVFIPLFILLLAFGSFSTNALMMDKLLIAAKGLAPAMVTEIAPFGNSSSNTTATITWAKTSCPSVSLMSQWSSTRIFRTNATWKRFP</sequence>
<evidence type="ECO:0000313" key="3">
    <source>
        <dbReference type="Proteomes" id="UP000186922"/>
    </source>
</evidence>
<keyword evidence="1" id="KW-1133">Transmembrane helix</keyword>
<proteinExistence type="predicted"/>
<organism evidence="2 3">
    <name type="scientific">Ramazzottius varieornatus</name>
    <name type="common">Water bear</name>
    <name type="synonym">Tardigrade</name>
    <dbReference type="NCBI Taxonomy" id="947166"/>
    <lineage>
        <taxon>Eukaryota</taxon>
        <taxon>Metazoa</taxon>
        <taxon>Ecdysozoa</taxon>
        <taxon>Tardigrada</taxon>
        <taxon>Eutardigrada</taxon>
        <taxon>Parachela</taxon>
        <taxon>Hypsibioidea</taxon>
        <taxon>Ramazzottiidae</taxon>
        <taxon>Ramazzottius</taxon>
    </lineage>
</organism>
<accession>A0A1D1V4G5</accession>
<gene>
    <name evidence="2" type="primary">RvY_05558</name>
    <name evidence="2" type="synonym">RvY_05558.2</name>
    <name evidence="2" type="ORF">RvY_05558-2</name>
</gene>
<comment type="caution">
    <text evidence="2">The sequence shown here is derived from an EMBL/GenBank/DDBJ whole genome shotgun (WGS) entry which is preliminary data.</text>
</comment>
<dbReference type="AlphaFoldDB" id="A0A1D1V4G5"/>
<keyword evidence="1" id="KW-0472">Membrane</keyword>
<protein>
    <submittedName>
        <fullName evidence="2">Uncharacterized protein</fullName>
    </submittedName>
</protein>
<dbReference type="Proteomes" id="UP000186922">
    <property type="component" value="Unassembled WGS sequence"/>
</dbReference>
<keyword evidence="1" id="KW-0812">Transmembrane</keyword>
<feature type="transmembrane region" description="Helical" evidence="1">
    <location>
        <begin position="20"/>
        <end position="42"/>
    </location>
</feature>
<evidence type="ECO:0000313" key="2">
    <source>
        <dbReference type="EMBL" id="GAU93653.1"/>
    </source>
</evidence>
<dbReference type="EMBL" id="BDGG01000002">
    <property type="protein sequence ID" value="GAU93653.1"/>
    <property type="molecule type" value="Genomic_DNA"/>
</dbReference>
<keyword evidence="3" id="KW-1185">Reference proteome</keyword>